<evidence type="ECO:0000313" key="4">
    <source>
        <dbReference type="Proteomes" id="UP001197247"/>
    </source>
</evidence>
<feature type="transmembrane region" description="Helical" evidence="2">
    <location>
        <begin position="87"/>
        <end position="109"/>
    </location>
</feature>
<proteinExistence type="predicted"/>
<keyword evidence="2" id="KW-0472">Membrane</keyword>
<name>A0ABS5TNN5_9ACTN</name>
<dbReference type="EMBL" id="JAHBAY010000013">
    <property type="protein sequence ID" value="MBT0772711.1"/>
    <property type="molecule type" value="Genomic_DNA"/>
</dbReference>
<keyword evidence="4" id="KW-1185">Reference proteome</keyword>
<feature type="compositionally biased region" description="Low complexity" evidence="1">
    <location>
        <begin position="21"/>
        <end position="42"/>
    </location>
</feature>
<dbReference type="Proteomes" id="UP001197247">
    <property type="component" value="Unassembled WGS sequence"/>
</dbReference>
<organism evidence="3 4">
    <name type="scientific">Kineosporia corallincola</name>
    <dbReference type="NCBI Taxonomy" id="2835133"/>
    <lineage>
        <taxon>Bacteria</taxon>
        <taxon>Bacillati</taxon>
        <taxon>Actinomycetota</taxon>
        <taxon>Actinomycetes</taxon>
        <taxon>Kineosporiales</taxon>
        <taxon>Kineosporiaceae</taxon>
        <taxon>Kineosporia</taxon>
    </lineage>
</organism>
<feature type="transmembrane region" description="Helical" evidence="2">
    <location>
        <begin position="55"/>
        <end position="75"/>
    </location>
</feature>
<protein>
    <submittedName>
        <fullName evidence="3">Uncharacterized protein</fullName>
    </submittedName>
</protein>
<evidence type="ECO:0000313" key="3">
    <source>
        <dbReference type="EMBL" id="MBT0772711.1"/>
    </source>
</evidence>
<evidence type="ECO:0000256" key="1">
    <source>
        <dbReference type="SAM" id="MobiDB-lite"/>
    </source>
</evidence>
<accession>A0ABS5TNN5</accession>
<comment type="caution">
    <text evidence="3">The sequence shown here is derived from an EMBL/GenBank/DDBJ whole genome shotgun (WGS) entry which is preliminary data.</text>
</comment>
<feature type="region of interest" description="Disordered" evidence="1">
    <location>
        <begin position="1"/>
        <end position="46"/>
    </location>
</feature>
<evidence type="ECO:0000256" key="2">
    <source>
        <dbReference type="SAM" id="Phobius"/>
    </source>
</evidence>
<keyword evidence="2" id="KW-0812">Transmembrane</keyword>
<reference evidence="3 4" key="1">
    <citation type="submission" date="2021-05" db="EMBL/GenBank/DDBJ databases">
        <title>Kineosporia and Streptomyces sp. nov. two new marine actinobacteria isolated from Coral.</title>
        <authorList>
            <person name="Buangrab K."/>
            <person name="Sutthacheep M."/>
            <person name="Yeemin T."/>
            <person name="Harunari E."/>
            <person name="Igarashi Y."/>
            <person name="Kanchanasin P."/>
            <person name="Tanasupawat S."/>
            <person name="Phongsopitanun W."/>
        </authorList>
    </citation>
    <scope>NUCLEOTIDE SEQUENCE [LARGE SCALE GENOMIC DNA]</scope>
    <source>
        <strain evidence="3 4">J2-2</strain>
    </source>
</reference>
<gene>
    <name evidence="3" type="ORF">KIH74_27450</name>
</gene>
<dbReference type="RefSeq" id="WP_214159250.1">
    <property type="nucleotide sequence ID" value="NZ_JAHBAY010000013.1"/>
</dbReference>
<keyword evidence="2" id="KW-1133">Transmembrane helix</keyword>
<sequence length="114" mass="11882">MAESKELSVSTDETPETPGTAASPDADAQAEQPAEPAGPSGPESYRLRRAPRYRAFGFTGVLTGIVVGLVLALSFQATGDYSTQTILGYFVAIFGMLGALIGCGAAVLLDRRKD</sequence>